<keyword evidence="3" id="KW-1185">Reference proteome</keyword>
<feature type="transmembrane region" description="Helical" evidence="1">
    <location>
        <begin position="7"/>
        <end position="26"/>
    </location>
</feature>
<keyword evidence="1" id="KW-0472">Membrane</keyword>
<proteinExistence type="predicted"/>
<dbReference type="AlphaFoldDB" id="A0A2T6ZFI6"/>
<sequence>MYSPTSLLVLYTFVYALVCPLVHTSVFLHTMAFRLLALLGTANTTFYYWDYNTIRSQYETGTNKDPRGE</sequence>
<dbReference type="Proteomes" id="UP000244722">
    <property type="component" value="Unassembled WGS sequence"/>
</dbReference>
<keyword evidence="1" id="KW-0812">Transmembrane</keyword>
<dbReference type="EMBL" id="NESQ01000311">
    <property type="protein sequence ID" value="PUU74260.1"/>
    <property type="molecule type" value="Genomic_DNA"/>
</dbReference>
<comment type="caution">
    <text evidence="2">The sequence shown here is derived from an EMBL/GenBank/DDBJ whole genome shotgun (WGS) entry which is preliminary data.</text>
</comment>
<reference evidence="2 3" key="1">
    <citation type="submission" date="2017-04" db="EMBL/GenBank/DDBJ databases">
        <title>Draft genome sequence of Tuber borchii Vittad., a whitish edible truffle.</title>
        <authorList>
            <consortium name="DOE Joint Genome Institute"/>
            <person name="Murat C."/>
            <person name="Kuo A."/>
            <person name="Barry K.W."/>
            <person name="Clum A."/>
            <person name="Dockter R.B."/>
            <person name="Fauchery L."/>
            <person name="Iotti M."/>
            <person name="Kohler A."/>
            <person name="Labutti K."/>
            <person name="Lindquist E.A."/>
            <person name="Lipzen A."/>
            <person name="Ohm R.A."/>
            <person name="Wang M."/>
            <person name="Grigoriev I.V."/>
            <person name="Zambonelli A."/>
            <person name="Martin F.M."/>
        </authorList>
    </citation>
    <scope>NUCLEOTIDE SEQUENCE [LARGE SCALE GENOMIC DNA]</scope>
    <source>
        <strain evidence="2 3">Tbo3840</strain>
    </source>
</reference>
<evidence type="ECO:0000313" key="2">
    <source>
        <dbReference type="EMBL" id="PUU74260.1"/>
    </source>
</evidence>
<evidence type="ECO:0000256" key="1">
    <source>
        <dbReference type="SAM" id="Phobius"/>
    </source>
</evidence>
<name>A0A2T6ZFI6_TUBBO</name>
<organism evidence="2 3">
    <name type="scientific">Tuber borchii</name>
    <name type="common">White truffle</name>
    <dbReference type="NCBI Taxonomy" id="42251"/>
    <lineage>
        <taxon>Eukaryota</taxon>
        <taxon>Fungi</taxon>
        <taxon>Dikarya</taxon>
        <taxon>Ascomycota</taxon>
        <taxon>Pezizomycotina</taxon>
        <taxon>Pezizomycetes</taxon>
        <taxon>Pezizales</taxon>
        <taxon>Tuberaceae</taxon>
        <taxon>Tuber</taxon>
    </lineage>
</organism>
<keyword evidence="1" id="KW-1133">Transmembrane helix</keyword>
<protein>
    <submittedName>
        <fullName evidence="2">Uncharacterized protein</fullName>
    </submittedName>
</protein>
<evidence type="ECO:0000313" key="3">
    <source>
        <dbReference type="Proteomes" id="UP000244722"/>
    </source>
</evidence>
<gene>
    <name evidence="2" type="ORF">B9Z19DRAFT_1196368</name>
</gene>
<accession>A0A2T6ZFI6</accession>